<accession>A0A0F9E2S8</accession>
<sequence length="134" mass="14615">MDFLAYISTPKNTPEIPGQVLKLHLTRGRLTGGFLYFPSGAAGTLHFVAMIGGTQILPFSPGQSYRLDDCVVPFSLGIDLLEPPFSVDCVTWNDSNNHAHALSVCFFVLPAGKKRTIIQVTKNLFSGTEGYHKS</sequence>
<reference evidence="1" key="1">
    <citation type="journal article" date="2015" name="Nature">
        <title>Complex archaea that bridge the gap between prokaryotes and eukaryotes.</title>
        <authorList>
            <person name="Spang A."/>
            <person name="Saw J.H."/>
            <person name="Jorgensen S.L."/>
            <person name="Zaremba-Niedzwiedzka K."/>
            <person name="Martijn J."/>
            <person name="Lind A.E."/>
            <person name="van Eijk R."/>
            <person name="Schleper C."/>
            <person name="Guy L."/>
            <person name="Ettema T.J."/>
        </authorList>
    </citation>
    <scope>NUCLEOTIDE SEQUENCE</scope>
</reference>
<dbReference type="EMBL" id="LAZR01026575">
    <property type="protein sequence ID" value="KKL68294.1"/>
    <property type="molecule type" value="Genomic_DNA"/>
</dbReference>
<comment type="caution">
    <text evidence="1">The sequence shown here is derived from an EMBL/GenBank/DDBJ whole genome shotgun (WGS) entry which is preliminary data.</text>
</comment>
<protein>
    <submittedName>
        <fullName evidence="1">Uncharacterized protein</fullName>
    </submittedName>
</protein>
<name>A0A0F9E2S8_9ZZZZ</name>
<dbReference type="AlphaFoldDB" id="A0A0F9E2S8"/>
<gene>
    <name evidence="1" type="ORF">LCGC14_2126420</name>
</gene>
<organism evidence="1">
    <name type="scientific">marine sediment metagenome</name>
    <dbReference type="NCBI Taxonomy" id="412755"/>
    <lineage>
        <taxon>unclassified sequences</taxon>
        <taxon>metagenomes</taxon>
        <taxon>ecological metagenomes</taxon>
    </lineage>
</organism>
<evidence type="ECO:0000313" key="1">
    <source>
        <dbReference type="EMBL" id="KKL68294.1"/>
    </source>
</evidence>
<proteinExistence type="predicted"/>